<dbReference type="Proteomes" id="UP000515126">
    <property type="component" value="Chromosome 2"/>
</dbReference>
<evidence type="ECO:0000256" key="4">
    <source>
        <dbReference type="ARBA" id="ARBA00022989"/>
    </source>
</evidence>
<dbReference type="PROSITE" id="PS50262">
    <property type="entry name" value="G_PROTEIN_RECEP_F1_2"/>
    <property type="match status" value="1"/>
</dbReference>
<feature type="transmembrane region" description="Helical" evidence="11">
    <location>
        <begin position="205"/>
        <end position="225"/>
    </location>
</feature>
<evidence type="ECO:0000313" key="14">
    <source>
        <dbReference type="RefSeq" id="XP_021005757.1"/>
    </source>
</evidence>
<evidence type="ECO:0000256" key="8">
    <source>
        <dbReference type="ARBA" id="ARBA00023170"/>
    </source>
</evidence>
<dbReference type="PRINTS" id="PR00245">
    <property type="entry name" value="OLFACTORYR"/>
</dbReference>
<keyword evidence="8 10" id="KW-0675">Receptor</keyword>
<evidence type="ECO:0000256" key="10">
    <source>
        <dbReference type="RuleBase" id="RU000688"/>
    </source>
</evidence>
<dbReference type="InterPro" id="IPR017452">
    <property type="entry name" value="GPCR_Rhodpsn_7TM"/>
</dbReference>
<sequence>MEKINQSEVSEFIILGLCDSWELQAFFLVIFSSLYLITIFGNIFIVVIIITDLHLHTPMYFLLANLSFIDFCLSSVTTPKMIIDFLKEKKTISFGGCMCQIFFGHFFGGGEMVLLVSMAYDRYVAICKPLHYSNIMSRHMCIGLVMASWMIGFVHSISQLVIIVNLPFCGSRVLDSFFCDIPLVIKLACLDIYVLEILINADSGVLAAICFVLLLVSYFHILTTVRLHSKDGASKALSTCTAHITVVVLFFGPCIFIYLWPVSITWVDKFLAVFYAVITPLLNPAIYTLRNKEIKIAMKRLQC</sequence>
<keyword evidence="7" id="KW-1015">Disulfide bond</keyword>
<feature type="transmembrane region" description="Helical" evidence="11">
    <location>
        <begin position="272"/>
        <end position="290"/>
    </location>
</feature>
<dbReference type="KEGG" id="mcal:110284361"/>
<dbReference type="GO" id="GO:0004930">
    <property type="term" value="F:G protein-coupled receptor activity"/>
    <property type="evidence" value="ECO:0007669"/>
    <property type="project" value="UniProtKB-KW"/>
</dbReference>
<dbReference type="Pfam" id="PF13853">
    <property type="entry name" value="7tm_4"/>
    <property type="match status" value="1"/>
</dbReference>
<dbReference type="InterPro" id="IPR050427">
    <property type="entry name" value="Olfactory_Receptors"/>
</dbReference>
<keyword evidence="11" id="KW-1003">Cell membrane</keyword>
<keyword evidence="11" id="KW-0716">Sensory transduction</keyword>
<comment type="similarity">
    <text evidence="2 10">Belongs to the G-protein coupled receptor 1 family.</text>
</comment>
<organism evidence="13 14">
    <name type="scientific">Mus caroli</name>
    <name type="common">Ryukyu mouse</name>
    <name type="synonym">Ricefield mouse</name>
    <dbReference type="NCBI Taxonomy" id="10089"/>
    <lineage>
        <taxon>Eukaryota</taxon>
        <taxon>Metazoa</taxon>
        <taxon>Chordata</taxon>
        <taxon>Craniata</taxon>
        <taxon>Vertebrata</taxon>
        <taxon>Euteleostomi</taxon>
        <taxon>Mammalia</taxon>
        <taxon>Eutheria</taxon>
        <taxon>Euarchontoglires</taxon>
        <taxon>Glires</taxon>
        <taxon>Rodentia</taxon>
        <taxon>Myomorpha</taxon>
        <taxon>Muroidea</taxon>
        <taxon>Muridae</taxon>
        <taxon>Murinae</taxon>
        <taxon>Mus</taxon>
        <taxon>Mus</taxon>
    </lineage>
</organism>
<keyword evidence="3 10" id="KW-0812">Transmembrane</keyword>
<reference evidence="14" key="1">
    <citation type="submission" date="2025-08" db="UniProtKB">
        <authorList>
            <consortium name="RefSeq"/>
        </authorList>
    </citation>
    <scope>IDENTIFICATION</scope>
</reference>
<dbReference type="GO" id="GO:0005886">
    <property type="term" value="C:plasma membrane"/>
    <property type="evidence" value="ECO:0007669"/>
    <property type="project" value="UniProtKB-SubCell"/>
</dbReference>
<evidence type="ECO:0000256" key="11">
    <source>
        <dbReference type="RuleBase" id="RU363047"/>
    </source>
</evidence>
<comment type="subcellular location">
    <subcellularLocation>
        <location evidence="11">Cell membrane</location>
        <topology evidence="11">Multi-pass membrane protein</topology>
    </subcellularLocation>
    <subcellularLocation>
        <location evidence="1">Membrane</location>
        <topology evidence="1">Multi-pass membrane protein</topology>
    </subcellularLocation>
</comment>
<keyword evidence="11" id="KW-0552">Olfaction</keyword>
<dbReference type="PRINTS" id="PR00237">
    <property type="entry name" value="GPCRRHODOPSN"/>
</dbReference>
<keyword evidence="6 11" id="KW-0472">Membrane</keyword>
<evidence type="ECO:0000256" key="7">
    <source>
        <dbReference type="ARBA" id="ARBA00023157"/>
    </source>
</evidence>
<feature type="domain" description="G-protein coupled receptors family 1 profile" evidence="12">
    <location>
        <begin position="41"/>
        <end position="287"/>
    </location>
</feature>
<feature type="transmembrane region" description="Helical" evidence="11">
    <location>
        <begin position="25"/>
        <end position="51"/>
    </location>
</feature>
<dbReference type="PANTHER" id="PTHR48002">
    <property type="entry name" value="OLFACTORY RECEPTOR"/>
    <property type="match status" value="1"/>
</dbReference>
<dbReference type="GO" id="GO:0004984">
    <property type="term" value="F:olfactory receptor activity"/>
    <property type="evidence" value="ECO:0007669"/>
    <property type="project" value="InterPro"/>
</dbReference>
<evidence type="ECO:0000256" key="3">
    <source>
        <dbReference type="ARBA" id="ARBA00022692"/>
    </source>
</evidence>
<dbReference type="GeneID" id="110284361"/>
<keyword evidence="9 10" id="KW-0807">Transducer</keyword>
<feature type="transmembrane region" description="Helical" evidence="11">
    <location>
        <begin position="237"/>
        <end position="260"/>
    </location>
</feature>
<evidence type="ECO:0000313" key="13">
    <source>
        <dbReference type="Proteomes" id="UP000515126"/>
    </source>
</evidence>
<evidence type="ECO:0000256" key="5">
    <source>
        <dbReference type="ARBA" id="ARBA00023040"/>
    </source>
</evidence>
<dbReference type="AlphaFoldDB" id="A0A6P5NV18"/>
<evidence type="ECO:0000259" key="12">
    <source>
        <dbReference type="PROSITE" id="PS50262"/>
    </source>
</evidence>
<keyword evidence="13" id="KW-1185">Reference proteome</keyword>
<feature type="transmembrane region" description="Helical" evidence="11">
    <location>
        <begin position="140"/>
        <end position="165"/>
    </location>
</feature>
<dbReference type="SUPFAM" id="SSF81321">
    <property type="entry name" value="Family A G protein-coupled receptor-like"/>
    <property type="match status" value="1"/>
</dbReference>
<keyword evidence="4 11" id="KW-1133">Transmembrane helix</keyword>
<dbReference type="InterPro" id="IPR000725">
    <property type="entry name" value="Olfact_rcpt"/>
</dbReference>
<feature type="transmembrane region" description="Helical" evidence="11">
    <location>
        <begin position="57"/>
        <end position="76"/>
    </location>
</feature>
<evidence type="ECO:0000256" key="2">
    <source>
        <dbReference type="ARBA" id="ARBA00010663"/>
    </source>
</evidence>
<evidence type="ECO:0000256" key="1">
    <source>
        <dbReference type="ARBA" id="ARBA00004141"/>
    </source>
</evidence>
<dbReference type="CDD" id="cd15226">
    <property type="entry name" value="7tmA_OR4-like"/>
    <property type="match status" value="1"/>
</dbReference>
<dbReference type="Gene3D" id="1.20.1070.10">
    <property type="entry name" value="Rhodopsin 7-helix transmembrane proteins"/>
    <property type="match status" value="1"/>
</dbReference>
<name>A0A6P5NV18_MUSCR</name>
<dbReference type="FunFam" id="1.20.1070.10:FF:000012">
    <property type="entry name" value="Olfactory receptor"/>
    <property type="match status" value="1"/>
</dbReference>
<evidence type="ECO:0000256" key="6">
    <source>
        <dbReference type="ARBA" id="ARBA00023136"/>
    </source>
</evidence>
<dbReference type="InterPro" id="IPR000276">
    <property type="entry name" value="GPCR_Rhodpsn"/>
</dbReference>
<gene>
    <name evidence="14" type="primary">LOC110284361</name>
</gene>
<proteinExistence type="inferred from homology"/>
<dbReference type="PROSITE" id="PS00237">
    <property type="entry name" value="G_PROTEIN_RECEP_F1_1"/>
    <property type="match status" value="1"/>
</dbReference>
<evidence type="ECO:0000256" key="9">
    <source>
        <dbReference type="ARBA" id="ARBA00023224"/>
    </source>
</evidence>
<feature type="transmembrane region" description="Helical" evidence="11">
    <location>
        <begin position="97"/>
        <end position="120"/>
    </location>
</feature>
<keyword evidence="5 10" id="KW-0297">G-protein coupled receptor</keyword>
<protein>
    <recommendedName>
        <fullName evidence="11">Olfactory receptor</fullName>
    </recommendedName>
</protein>
<accession>A0A6P5NV18</accession>
<dbReference type="RefSeq" id="XP_021005757.1">
    <property type="nucleotide sequence ID" value="XM_021150098.1"/>
</dbReference>